<dbReference type="Pfam" id="PF25149">
    <property type="entry name" value="DUF7825"/>
    <property type="match status" value="1"/>
</dbReference>
<feature type="compositionally biased region" description="Low complexity" evidence="1">
    <location>
        <begin position="408"/>
        <end position="417"/>
    </location>
</feature>
<dbReference type="Pfam" id="PF25148">
    <property type="entry name" value="DUF7824"/>
    <property type="match status" value="1"/>
</dbReference>
<feature type="domain" description="DUF6493" evidence="2">
    <location>
        <begin position="2"/>
        <end position="302"/>
    </location>
</feature>
<reference evidence="5 6" key="1">
    <citation type="submission" date="2023-12" db="EMBL/GenBank/DDBJ databases">
        <title>Genomic sequences of Capnocytophaga and Parvimonas strains.</title>
        <authorList>
            <person name="Watt R.M."/>
            <person name="Wang M."/>
            <person name="Yang T."/>
            <person name="Tong W.M."/>
        </authorList>
    </citation>
    <scope>NUCLEOTIDE SEQUENCE [LARGE SCALE GENOMIC DNA]</scope>
    <source>
        <strain evidence="5 6">CCUG 13096</strain>
    </source>
</reference>
<comment type="caution">
    <text evidence="5">The sequence shown here is derived from an EMBL/GenBank/DDBJ whole genome shotgun (WGS) entry which is preliminary data.</text>
</comment>
<accession>A0ABU5ZA97</accession>
<gene>
    <name evidence="5" type="ORF">VJJ08_11340</name>
</gene>
<organism evidence="5 6">
    <name type="scientific">Capnocytophaga gingivalis</name>
    <dbReference type="NCBI Taxonomy" id="1017"/>
    <lineage>
        <taxon>Bacteria</taxon>
        <taxon>Pseudomonadati</taxon>
        <taxon>Bacteroidota</taxon>
        <taxon>Flavobacteriia</taxon>
        <taxon>Flavobacteriales</taxon>
        <taxon>Flavobacteriaceae</taxon>
        <taxon>Capnocytophaga</taxon>
    </lineage>
</organism>
<evidence type="ECO:0000259" key="4">
    <source>
        <dbReference type="Pfam" id="PF25149"/>
    </source>
</evidence>
<keyword evidence="6" id="KW-1185">Reference proteome</keyword>
<evidence type="ECO:0000259" key="3">
    <source>
        <dbReference type="Pfam" id="PF25148"/>
    </source>
</evidence>
<feature type="domain" description="DUF7825" evidence="4">
    <location>
        <begin position="713"/>
        <end position="866"/>
    </location>
</feature>
<feature type="region of interest" description="Disordered" evidence="1">
    <location>
        <begin position="384"/>
        <end position="420"/>
    </location>
</feature>
<evidence type="ECO:0000256" key="1">
    <source>
        <dbReference type="SAM" id="MobiDB-lite"/>
    </source>
</evidence>
<name>A0ABU5ZA97_9FLAO</name>
<dbReference type="InterPro" id="IPR045472">
    <property type="entry name" value="DUF6493"/>
</dbReference>
<evidence type="ECO:0000313" key="5">
    <source>
        <dbReference type="EMBL" id="MEB3075880.1"/>
    </source>
</evidence>
<dbReference type="RefSeq" id="WP_323983996.1">
    <property type="nucleotide sequence ID" value="NZ_JAYKBW010000013.1"/>
</dbReference>
<dbReference type="InterPro" id="IPR056727">
    <property type="entry name" value="DUF7825"/>
</dbReference>
<dbReference type="InterPro" id="IPR056726">
    <property type="entry name" value="DUF7824"/>
</dbReference>
<dbReference type="EMBL" id="JAYKBW010000013">
    <property type="protein sequence ID" value="MEB3075880.1"/>
    <property type="molecule type" value="Genomic_DNA"/>
</dbReference>
<dbReference type="Pfam" id="PF20103">
    <property type="entry name" value="DUF6493"/>
    <property type="match status" value="1"/>
</dbReference>
<dbReference type="Proteomes" id="UP001311730">
    <property type="component" value="Unassembled WGS sequence"/>
</dbReference>
<sequence length="869" mass="101479">MLEHLKKLITTHDLEGLFSFCSNLADKERLALLEEFQQSKWGLKKSFWDKGMFELQVPNNSDYEFIMALFLLTRSVEEYQALSIHKICGYYVASSRFFSNSKALHILPKILQEEKYRFILDFYRALKPNEQEFISFETYWTLYKAGEIPFDEALFTKNITATYLRDDKKVRYTDLVLHDQEFHDKIFRRLHLYENQMFNDAKPWEAFFAHLQRKGYVFDRQYIPELLESLLNPWKKPHLNWHCRWVEFLEPTPHELLACQQTLFALLSTGNANLINFALKHIQQIASEKTFDFQAFADNFALCFTTQKIAKSQLIGLDILAKHYKKQPPVNIEYREQLAVLFTIPDAKLQEKVASLLTTYFNRKGLHEVIAPYRDYLKGKAQDLLSPTPIPPSEGREANPNSTQETDTTLPTLSPSSEGKEVDTTLLALCPPSGERGILFLLGDCLRERTPQTIDLFFEGFNQLQDDFPADFKEQLAPYLKQLDRHWNGIASIPILRWFLQRWTGDKKKLSKEDEKFFLSTLPYLYHKAQHLLENRKKKNKLPFLSTPTHAPFYIEAEVLMDRLLQYEAQGENPDLHDLVVACNRLLFKDVSAAAKEKAGLLKGAYAPAIQYYIGLTDKVQPTEELLPLWTQITRIKHPDREFVAFANTSAKDFPTVVKPFIIDFWIKTRKQSDVTFHYLNLEDNWNNNFDMKQKATKYPFPYYNTGNSRKGWGTDKLYQYSLNPHYPEAQILRYIASYAKGNESGDIEYMQTSMQVLLENHLPIYHSGWLFVAAALLFEKKPTRDMAAAYILECLENGTNLNLLAQYIGKLLAEQYAPISRFMEFLDIPTRNKKVKEFQKGVVEEYLHLVENVEKKPTNHKKLVEFIR</sequence>
<proteinExistence type="predicted"/>
<feature type="domain" description="DUF7824" evidence="3">
    <location>
        <begin position="432"/>
        <end position="655"/>
    </location>
</feature>
<protein>
    <submittedName>
        <fullName evidence="5">DUF6493 family protein</fullName>
    </submittedName>
</protein>
<evidence type="ECO:0000313" key="6">
    <source>
        <dbReference type="Proteomes" id="UP001311730"/>
    </source>
</evidence>
<evidence type="ECO:0000259" key="2">
    <source>
        <dbReference type="Pfam" id="PF20103"/>
    </source>
</evidence>